<proteinExistence type="predicted"/>
<evidence type="ECO:0000313" key="5">
    <source>
        <dbReference type="Proteomes" id="UP000467148"/>
    </source>
</evidence>
<evidence type="ECO:0000256" key="2">
    <source>
        <dbReference type="ARBA" id="ARBA00022704"/>
    </source>
</evidence>
<dbReference type="Gene3D" id="2.60.40.2020">
    <property type="match status" value="1"/>
</dbReference>
<evidence type="ECO:0000256" key="1">
    <source>
        <dbReference type="ARBA" id="ARBA00022690"/>
    </source>
</evidence>
<dbReference type="Proteomes" id="UP000467148">
    <property type="component" value="Chromosome"/>
</dbReference>
<dbReference type="Pfam" id="PF09394">
    <property type="entry name" value="Inhibitor_I42"/>
    <property type="match status" value="1"/>
</dbReference>
<dbReference type="InterPro" id="IPR052781">
    <property type="entry name" value="Cys_protease_inhibitor_I42"/>
</dbReference>
<dbReference type="GO" id="GO:0004869">
    <property type="term" value="F:cysteine-type endopeptidase inhibitor activity"/>
    <property type="evidence" value="ECO:0007669"/>
    <property type="project" value="UniProtKB-KW"/>
</dbReference>
<dbReference type="SUPFAM" id="SSF141066">
    <property type="entry name" value="ICP-like"/>
    <property type="match status" value="1"/>
</dbReference>
<feature type="domain" description="Proteinase inhibitor I42 chagasin" evidence="3">
    <location>
        <begin position="50"/>
        <end position="136"/>
    </location>
</feature>
<sequence>MIRLIALLVMALTLAGCGGIKKPPGTTTIDVSYDDLLKKKQIRLDIPLGVGDTLRVNLASNPSTGYQWDAQAQISDLGVIAQRDHYDSGPSGVHLPGSPGTATWTFQALALGNATVSTNYGQPWPGGTKNAWTFTAVVTVR</sequence>
<dbReference type="InterPro" id="IPR036331">
    <property type="entry name" value="Chagasin-like_sf"/>
</dbReference>
<dbReference type="PANTHER" id="PTHR36530">
    <property type="entry name" value="INHIBITOR OF CYSTEINE PEPTIDASE"/>
    <property type="match status" value="1"/>
</dbReference>
<dbReference type="RefSeq" id="WP_163747119.1">
    <property type="nucleotide sequence ID" value="NZ_AP022596.1"/>
</dbReference>
<dbReference type="AlphaFoldDB" id="A0A7I7T316"/>
<dbReference type="EMBL" id="AP022596">
    <property type="protein sequence ID" value="BBY63458.1"/>
    <property type="molecule type" value="Genomic_DNA"/>
</dbReference>
<dbReference type="KEGG" id="mhev:MHEL_17010"/>
<dbReference type="PANTHER" id="PTHR36530:SF1">
    <property type="entry name" value="AMOEBIASIN-1"/>
    <property type="match status" value="1"/>
</dbReference>
<dbReference type="PROSITE" id="PS51257">
    <property type="entry name" value="PROKAR_LIPOPROTEIN"/>
    <property type="match status" value="1"/>
</dbReference>
<dbReference type="InterPro" id="IPR018990">
    <property type="entry name" value="Prot_inh_I42_chagasin"/>
</dbReference>
<keyword evidence="5" id="KW-1185">Reference proteome</keyword>
<organism evidence="4 5">
    <name type="scientific">Mycolicibacterium helvum</name>
    <dbReference type="NCBI Taxonomy" id="1534349"/>
    <lineage>
        <taxon>Bacteria</taxon>
        <taxon>Bacillati</taxon>
        <taxon>Actinomycetota</taxon>
        <taxon>Actinomycetes</taxon>
        <taxon>Mycobacteriales</taxon>
        <taxon>Mycobacteriaceae</taxon>
        <taxon>Mycolicibacterium</taxon>
    </lineage>
</organism>
<reference evidence="4 5" key="1">
    <citation type="journal article" date="2019" name="Emerg. Microbes Infect.">
        <title>Comprehensive subspecies identification of 175 nontuberculous mycobacteria species based on 7547 genomic profiles.</title>
        <authorList>
            <person name="Matsumoto Y."/>
            <person name="Kinjo T."/>
            <person name="Motooka D."/>
            <person name="Nabeya D."/>
            <person name="Jung N."/>
            <person name="Uechi K."/>
            <person name="Horii T."/>
            <person name="Iida T."/>
            <person name="Fujita J."/>
            <person name="Nakamura S."/>
        </authorList>
    </citation>
    <scope>NUCLEOTIDE SEQUENCE [LARGE SCALE GENOMIC DNA]</scope>
    <source>
        <strain evidence="4 5">JCM 30396</strain>
    </source>
</reference>
<name>A0A7I7T316_9MYCO</name>
<protein>
    <recommendedName>
        <fullName evidence="3">Proteinase inhibitor I42 chagasin domain-containing protein</fullName>
    </recommendedName>
</protein>
<keyword evidence="2" id="KW-0789">Thiol protease inhibitor</keyword>
<evidence type="ECO:0000313" key="4">
    <source>
        <dbReference type="EMBL" id="BBY63458.1"/>
    </source>
</evidence>
<gene>
    <name evidence="4" type="ORF">MHEL_17010</name>
</gene>
<keyword evidence="1" id="KW-0646">Protease inhibitor</keyword>
<accession>A0A7I7T316</accession>
<evidence type="ECO:0000259" key="3">
    <source>
        <dbReference type="Pfam" id="PF09394"/>
    </source>
</evidence>